<evidence type="ECO:0000256" key="5">
    <source>
        <dbReference type="ARBA" id="ARBA00022692"/>
    </source>
</evidence>
<dbReference type="PANTHER" id="PTHR23502">
    <property type="entry name" value="MAJOR FACILITATOR SUPERFAMILY"/>
    <property type="match status" value="1"/>
</dbReference>
<dbReference type="InterPro" id="IPR011701">
    <property type="entry name" value="MFS"/>
</dbReference>
<comment type="caution">
    <text evidence="10">The sequence shown here is derived from an EMBL/GenBank/DDBJ whole genome shotgun (WGS) entry which is preliminary data.</text>
</comment>
<feature type="transmembrane region" description="Helical" evidence="8">
    <location>
        <begin position="146"/>
        <end position="168"/>
    </location>
</feature>
<evidence type="ECO:0000256" key="1">
    <source>
        <dbReference type="ARBA" id="ARBA00004651"/>
    </source>
</evidence>
<dbReference type="Gene3D" id="1.20.1720.10">
    <property type="entry name" value="Multidrug resistance protein D"/>
    <property type="match status" value="1"/>
</dbReference>
<dbReference type="Pfam" id="PF07690">
    <property type="entry name" value="MFS_1"/>
    <property type="match status" value="1"/>
</dbReference>
<gene>
    <name evidence="10" type="ORF">ABID49_000331</name>
</gene>
<reference evidence="10 11" key="1">
    <citation type="submission" date="2024-06" db="EMBL/GenBank/DDBJ databases">
        <title>Genomic Encyclopedia of Type Strains, Phase IV (KMG-IV): sequencing the most valuable type-strain genomes for metagenomic binning, comparative biology and taxonomic classification.</title>
        <authorList>
            <person name="Goeker M."/>
        </authorList>
    </citation>
    <scope>NUCLEOTIDE SEQUENCE [LARGE SCALE GENOMIC DNA]</scope>
    <source>
        <strain evidence="10 11">DSM 26128</strain>
    </source>
</reference>
<evidence type="ECO:0000259" key="9">
    <source>
        <dbReference type="PROSITE" id="PS50850"/>
    </source>
</evidence>
<feature type="transmembrane region" description="Helical" evidence="8">
    <location>
        <begin position="225"/>
        <end position="244"/>
    </location>
</feature>
<dbReference type="PRINTS" id="PR01035">
    <property type="entry name" value="TCRTETA"/>
</dbReference>
<feature type="transmembrane region" description="Helical" evidence="8">
    <location>
        <begin position="353"/>
        <end position="374"/>
    </location>
</feature>
<evidence type="ECO:0000313" key="11">
    <source>
        <dbReference type="Proteomes" id="UP001549099"/>
    </source>
</evidence>
<comment type="subcellular location">
    <subcellularLocation>
        <location evidence="1 8">Cell membrane</location>
        <topology evidence="1 8">Multi-pass membrane protein</topology>
    </subcellularLocation>
</comment>
<evidence type="ECO:0000256" key="7">
    <source>
        <dbReference type="ARBA" id="ARBA00023136"/>
    </source>
</evidence>
<dbReference type="SUPFAM" id="SSF103473">
    <property type="entry name" value="MFS general substrate transporter"/>
    <property type="match status" value="1"/>
</dbReference>
<feature type="domain" description="Major facilitator superfamily (MFS) profile" evidence="9">
    <location>
        <begin position="19"/>
        <end position="403"/>
    </location>
</feature>
<feature type="transmembrane region" description="Helical" evidence="8">
    <location>
        <begin position="117"/>
        <end position="134"/>
    </location>
</feature>
<feature type="transmembrane region" description="Helical" evidence="8">
    <location>
        <begin position="20"/>
        <end position="37"/>
    </location>
</feature>
<dbReference type="Proteomes" id="UP001549099">
    <property type="component" value="Unassembled WGS sequence"/>
</dbReference>
<accession>A0ABV2G834</accession>
<dbReference type="PROSITE" id="PS50850">
    <property type="entry name" value="MFS"/>
    <property type="match status" value="1"/>
</dbReference>
<proteinExistence type="inferred from homology"/>
<keyword evidence="6 8" id="KW-1133">Transmembrane helix</keyword>
<comment type="similarity">
    <text evidence="2 8">Belongs to the major facilitator superfamily. Bcr/CmlA family.</text>
</comment>
<sequence>MSSNSGSIEESQPPVSHNRLWMVLLLGSLTAFGPLSMDMYLPGLPGVADDFGTTASFAQLSITAALIGLAIGQLVFGPMSDIKGRRRPLLFTLTVYAAASLLCVFSSNVWIFVGLRLIQGISAAAGIVIARAASRDLYSGKELTKFIAMLALVNGAAPILAPLLGGIVMNFASWRFVFVILAAIGVLMLFAVAFTLPETLPQQNRKTGGLSETFKSFGTLLKDRAFMGVALAQAFVSTSMFAYIAGSPFVLQNIYGTTPQQFSVVFAVNGIGIILAAQFTGRLSASISEVRMMKWGVGASFTGGLLLLAAVWLTLPMWVILIALFLVVSSVGVVNTTGFSLGMERHGKIAGSASAFLGILPFAGGGLVSPLVGIAGDQNALPMAIVIFLSSTLAFTIYHAAVKRTAQPLHIESTTGAVTK</sequence>
<evidence type="ECO:0000313" key="10">
    <source>
        <dbReference type="EMBL" id="MET3574455.1"/>
    </source>
</evidence>
<evidence type="ECO:0000256" key="4">
    <source>
        <dbReference type="ARBA" id="ARBA00022475"/>
    </source>
</evidence>
<feature type="transmembrane region" description="Helical" evidence="8">
    <location>
        <begin position="264"/>
        <end position="283"/>
    </location>
</feature>
<keyword evidence="4 8" id="KW-1003">Cell membrane</keyword>
<dbReference type="CDD" id="cd17320">
    <property type="entry name" value="MFS_MdfA_MDR_like"/>
    <property type="match status" value="1"/>
</dbReference>
<feature type="transmembrane region" description="Helical" evidence="8">
    <location>
        <begin position="174"/>
        <end position="196"/>
    </location>
</feature>
<dbReference type="InterPro" id="IPR020846">
    <property type="entry name" value="MFS_dom"/>
</dbReference>
<dbReference type="InterPro" id="IPR036259">
    <property type="entry name" value="MFS_trans_sf"/>
</dbReference>
<feature type="transmembrane region" description="Helical" evidence="8">
    <location>
        <begin position="380"/>
        <end position="401"/>
    </location>
</feature>
<name>A0ABV2G834_9BACL</name>
<feature type="transmembrane region" description="Helical" evidence="8">
    <location>
        <begin position="295"/>
        <end position="313"/>
    </location>
</feature>
<dbReference type="NCBIfam" id="TIGR00710">
    <property type="entry name" value="efflux_Bcr_CflA"/>
    <property type="match status" value="1"/>
</dbReference>
<dbReference type="RefSeq" id="WP_354194632.1">
    <property type="nucleotide sequence ID" value="NZ_JBEPLW010000001.1"/>
</dbReference>
<dbReference type="InterPro" id="IPR004812">
    <property type="entry name" value="Efflux_drug-R_Bcr/CmlA"/>
</dbReference>
<dbReference type="InterPro" id="IPR001958">
    <property type="entry name" value="Tet-R_TetA/multi-R_MdtG-like"/>
</dbReference>
<feature type="transmembrane region" description="Helical" evidence="8">
    <location>
        <begin position="57"/>
        <end position="77"/>
    </location>
</feature>
<dbReference type="PANTHER" id="PTHR23502:SF132">
    <property type="entry name" value="POLYAMINE TRANSPORTER 2-RELATED"/>
    <property type="match status" value="1"/>
</dbReference>
<feature type="transmembrane region" description="Helical" evidence="8">
    <location>
        <begin position="89"/>
        <end position="111"/>
    </location>
</feature>
<evidence type="ECO:0000256" key="6">
    <source>
        <dbReference type="ARBA" id="ARBA00022989"/>
    </source>
</evidence>
<keyword evidence="7 8" id="KW-0472">Membrane</keyword>
<evidence type="ECO:0000256" key="8">
    <source>
        <dbReference type="RuleBase" id="RU365088"/>
    </source>
</evidence>
<keyword evidence="3 8" id="KW-0813">Transport</keyword>
<keyword evidence="11" id="KW-1185">Reference proteome</keyword>
<evidence type="ECO:0000256" key="3">
    <source>
        <dbReference type="ARBA" id="ARBA00022448"/>
    </source>
</evidence>
<feature type="transmembrane region" description="Helical" evidence="8">
    <location>
        <begin position="319"/>
        <end position="341"/>
    </location>
</feature>
<keyword evidence="5 8" id="KW-0812">Transmembrane</keyword>
<dbReference type="EMBL" id="JBEPLW010000001">
    <property type="protein sequence ID" value="MET3574455.1"/>
    <property type="molecule type" value="Genomic_DNA"/>
</dbReference>
<evidence type="ECO:0000256" key="2">
    <source>
        <dbReference type="ARBA" id="ARBA00006236"/>
    </source>
</evidence>
<protein>
    <recommendedName>
        <fullName evidence="8">Bcr/CflA family efflux transporter</fullName>
    </recommendedName>
</protein>
<organism evidence="10 11">
    <name type="scientific">Bhargavaea ullalensis</name>
    <dbReference type="NCBI Taxonomy" id="1265685"/>
    <lineage>
        <taxon>Bacteria</taxon>
        <taxon>Bacillati</taxon>
        <taxon>Bacillota</taxon>
        <taxon>Bacilli</taxon>
        <taxon>Bacillales</taxon>
        <taxon>Caryophanaceae</taxon>
        <taxon>Bhargavaea</taxon>
    </lineage>
</organism>